<reference evidence="1 2" key="1">
    <citation type="submission" date="2019-05" db="EMBL/GenBank/DDBJ databases">
        <title>Another draft genome of Portunus trituberculatus and its Hox gene families provides insights of decapod evolution.</title>
        <authorList>
            <person name="Jeong J.-H."/>
            <person name="Song I."/>
            <person name="Kim S."/>
            <person name="Choi T."/>
            <person name="Kim D."/>
            <person name="Ryu S."/>
            <person name="Kim W."/>
        </authorList>
    </citation>
    <scope>NUCLEOTIDE SEQUENCE [LARGE SCALE GENOMIC DNA]</scope>
    <source>
        <tissue evidence="1">Muscle</tissue>
    </source>
</reference>
<dbReference type="EMBL" id="VSRR010001249">
    <property type="protein sequence ID" value="MPC23767.1"/>
    <property type="molecule type" value="Genomic_DNA"/>
</dbReference>
<keyword evidence="2" id="KW-1185">Reference proteome</keyword>
<accession>A0A5B7DRK4</accession>
<evidence type="ECO:0000313" key="2">
    <source>
        <dbReference type="Proteomes" id="UP000324222"/>
    </source>
</evidence>
<comment type="caution">
    <text evidence="1">The sequence shown here is derived from an EMBL/GenBank/DDBJ whole genome shotgun (WGS) entry which is preliminary data.</text>
</comment>
<dbReference type="Proteomes" id="UP000324222">
    <property type="component" value="Unassembled WGS sequence"/>
</dbReference>
<organism evidence="1 2">
    <name type="scientific">Portunus trituberculatus</name>
    <name type="common">Swimming crab</name>
    <name type="synonym">Neptunus trituberculatus</name>
    <dbReference type="NCBI Taxonomy" id="210409"/>
    <lineage>
        <taxon>Eukaryota</taxon>
        <taxon>Metazoa</taxon>
        <taxon>Ecdysozoa</taxon>
        <taxon>Arthropoda</taxon>
        <taxon>Crustacea</taxon>
        <taxon>Multicrustacea</taxon>
        <taxon>Malacostraca</taxon>
        <taxon>Eumalacostraca</taxon>
        <taxon>Eucarida</taxon>
        <taxon>Decapoda</taxon>
        <taxon>Pleocyemata</taxon>
        <taxon>Brachyura</taxon>
        <taxon>Eubrachyura</taxon>
        <taxon>Portunoidea</taxon>
        <taxon>Portunidae</taxon>
        <taxon>Portuninae</taxon>
        <taxon>Portunus</taxon>
    </lineage>
</organism>
<evidence type="ECO:0000313" key="1">
    <source>
        <dbReference type="EMBL" id="MPC23767.1"/>
    </source>
</evidence>
<dbReference type="AlphaFoldDB" id="A0A5B7DRK4"/>
<gene>
    <name evidence="1" type="ORF">E2C01_016829</name>
</gene>
<proteinExistence type="predicted"/>
<protein>
    <submittedName>
        <fullName evidence="1">Uncharacterized protein</fullName>
    </submittedName>
</protein>
<sequence>MKRRCNCQTPEIQKKCPRISLRELGLGCGHVPTLRPGTLFVSPHVLDTCLYSSFVLEFLHRMG</sequence>
<name>A0A5B7DRK4_PORTR</name>